<dbReference type="AlphaFoldDB" id="A0A3N0XGJ8"/>
<protein>
    <submittedName>
        <fullName evidence="1">Uncharacterized protein</fullName>
    </submittedName>
</protein>
<reference evidence="1 2" key="1">
    <citation type="submission" date="2018-10" db="EMBL/GenBank/DDBJ databases">
        <title>Genome assembly for a Yunnan-Guizhou Plateau 3E fish, Anabarilius grahami (Regan), and its evolutionary and genetic applications.</title>
        <authorList>
            <person name="Jiang W."/>
        </authorList>
    </citation>
    <scope>NUCLEOTIDE SEQUENCE [LARGE SCALE GENOMIC DNA]</scope>
    <source>
        <strain evidence="1">AG-KIZ</strain>
        <tissue evidence="1">Muscle</tissue>
    </source>
</reference>
<dbReference type="EMBL" id="RJVU01075544">
    <property type="protein sequence ID" value="ROI16195.1"/>
    <property type="molecule type" value="Genomic_DNA"/>
</dbReference>
<gene>
    <name evidence="1" type="ORF">DPX16_12313</name>
</gene>
<accession>A0A3N0XGJ8</accession>
<evidence type="ECO:0000313" key="1">
    <source>
        <dbReference type="EMBL" id="ROI16195.1"/>
    </source>
</evidence>
<keyword evidence="2" id="KW-1185">Reference proteome</keyword>
<dbReference type="Proteomes" id="UP000281406">
    <property type="component" value="Unassembled WGS sequence"/>
</dbReference>
<comment type="caution">
    <text evidence="1">The sequence shown here is derived from an EMBL/GenBank/DDBJ whole genome shotgun (WGS) entry which is preliminary data.</text>
</comment>
<organism evidence="1 2">
    <name type="scientific">Anabarilius grahami</name>
    <name type="common">Kanglang fish</name>
    <name type="synonym">Barilius grahami</name>
    <dbReference type="NCBI Taxonomy" id="495550"/>
    <lineage>
        <taxon>Eukaryota</taxon>
        <taxon>Metazoa</taxon>
        <taxon>Chordata</taxon>
        <taxon>Craniata</taxon>
        <taxon>Vertebrata</taxon>
        <taxon>Euteleostomi</taxon>
        <taxon>Actinopterygii</taxon>
        <taxon>Neopterygii</taxon>
        <taxon>Teleostei</taxon>
        <taxon>Ostariophysi</taxon>
        <taxon>Cypriniformes</taxon>
        <taxon>Xenocyprididae</taxon>
        <taxon>Xenocypridinae</taxon>
        <taxon>Xenocypridinae incertae sedis</taxon>
        <taxon>Anabarilius</taxon>
    </lineage>
</organism>
<name>A0A3N0XGJ8_ANAGA</name>
<sequence>MKNAVKSRRGQEIVGSASLLCDSAKIFYRQQPTIRLHHCRGYMGVQDVVWKSDALPVLYRAMDNPPTRGLCVCKAKLEIYDSPQLWPYLTATSCFQLLILCDEVNQRVMSAPQDSLMDFLKRVVDVAPNLCVSSTQAKKAFLEEEATDGALANCQKQTLLYNTLLCSKTNCRQINIHKSEGDVWLQVSSI</sequence>
<proteinExistence type="predicted"/>
<evidence type="ECO:0000313" key="2">
    <source>
        <dbReference type="Proteomes" id="UP000281406"/>
    </source>
</evidence>